<name>A0A0F9IME0_9ZZZZ</name>
<protein>
    <submittedName>
        <fullName evidence="2">Uncharacterized protein</fullName>
    </submittedName>
</protein>
<dbReference type="EMBL" id="LAZR01012069">
    <property type="protein sequence ID" value="KKM44500.1"/>
    <property type="molecule type" value="Genomic_DNA"/>
</dbReference>
<feature type="transmembrane region" description="Helical" evidence="1">
    <location>
        <begin position="96"/>
        <end position="115"/>
    </location>
</feature>
<reference evidence="2" key="1">
    <citation type="journal article" date="2015" name="Nature">
        <title>Complex archaea that bridge the gap between prokaryotes and eukaryotes.</title>
        <authorList>
            <person name="Spang A."/>
            <person name="Saw J.H."/>
            <person name="Jorgensen S.L."/>
            <person name="Zaremba-Niedzwiedzka K."/>
            <person name="Martijn J."/>
            <person name="Lind A.E."/>
            <person name="van Eijk R."/>
            <person name="Schleper C."/>
            <person name="Guy L."/>
            <person name="Ettema T.J."/>
        </authorList>
    </citation>
    <scope>NUCLEOTIDE SEQUENCE</scope>
</reference>
<proteinExistence type="predicted"/>
<gene>
    <name evidence="2" type="ORF">LCGC14_1561530</name>
</gene>
<keyword evidence="1" id="KW-1133">Transmembrane helix</keyword>
<comment type="caution">
    <text evidence="2">The sequence shown here is derived from an EMBL/GenBank/DDBJ whole genome shotgun (WGS) entry which is preliminary data.</text>
</comment>
<sequence length="165" mass="17454">MDGMITGVTVPDNEVAANDGTITWGANTNISLSFGEIVSFESTVSTLGADETGYSLSTSPLMPGWFGDNFDGTALPFHDAFASFASTTGMPTEQTLYIWLVLAIALATMIVMIMLTRSILMGSAVFIAVMVWGVQASIIAGWTVFVFVILMAGLAFLMNRSVMGG</sequence>
<evidence type="ECO:0000256" key="1">
    <source>
        <dbReference type="SAM" id="Phobius"/>
    </source>
</evidence>
<organism evidence="2">
    <name type="scientific">marine sediment metagenome</name>
    <dbReference type="NCBI Taxonomy" id="412755"/>
    <lineage>
        <taxon>unclassified sequences</taxon>
        <taxon>metagenomes</taxon>
        <taxon>ecological metagenomes</taxon>
    </lineage>
</organism>
<keyword evidence="1" id="KW-0812">Transmembrane</keyword>
<dbReference type="AlphaFoldDB" id="A0A0F9IME0"/>
<accession>A0A0F9IME0</accession>
<feature type="transmembrane region" description="Helical" evidence="1">
    <location>
        <begin position="124"/>
        <end position="157"/>
    </location>
</feature>
<evidence type="ECO:0000313" key="2">
    <source>
        <dbReference type="EMBL" id="KKM44500.1"/>
    </source>
</evidence>
<keyword evidence="1" id="KW-0472">Membrane</keyword>